<feature type="transmembrane region" description="Helical" evidence="15">
    <location>
        <begin position="44"/>
        <end position="64"/>
    </location>
</feature>
<proteinExistence type="inferred from homology"/>
<evidence type="ECO:0000256" key="3">
    <source>
        <dbReference type="ARBA" id="ARBA00012191"/>
    </source>
</evidence>
<dbReference type="InterPro" id="IPR003439">
    <property type="entry name" value="ABC_transporter-like_ATP-bd"/>
</dbReference>
<dbReference type="Gene3D" id="1.20.1560.10">
    <property type="entry name" value="ABC transporter type 1, transmembrane domain"/>
    <property type="match status" value="1"/>
</dbReference>
<sequence>MAHHHSKKTKKKDKKENKEVESKSVAPSISYFTLYRFSTKLDKFLISISILASLVAGVTLPYAITLVAGVFQNMITYDKAVQAGTQDDEAFLSKMHKFGVTYSCVGVLLFVCVYLGSALMNVTAINQVFKIREEYLTAALNQDFAYFDKNQTGDFASKMADDVIKLEEGIGDKVSSFAYSSTTAIGCIVMAMMKGWKLALLCLTTTPVTFILVGITGRIADRLYKKEAAETGRASSVAQEVLSSIRTVYSFNGQKKELERYKKPLAAAKKIYIQKEFFTGLSMAFLFFCVFCSYALSFYFGIYLVINDPENYNADVMFSVFFGVMTALGNFGIVGSLMRSFGLARGAGAQIFNLLQNVPTINPLLDRGFKPHTAEGTIELKNVVFQYPSRPDVPVLKGVSLTVKRGQSVALVGHSGSGKSTVIQLISRYYDVVSGSVCVDNIDVRELSVRWLRSQIGLVRQEPVLFNNTVRENIRYGREDATDAEIQAAAEQANAHDFITKLPKGYDTLVGERGASLSGGQKQRIAIARALVRKPRLLLLDEATSALDTASEAKVQLALDKAAEGRTTLVVAHRLSTIRHVGLIYVFQDGEIVESGNHEELMANKGHYYEMVSIQEPDNLAAREDQTILREESGASEASKEEMMDQPLEEEDSDKARPISFWRVLAMKSQEWKYLVAGTICSVVIGFSMPLFILVFGDLFGSMSESDPNKLMDKVKKVSILCILIGLLMGTSNLIEAVSFGIAGAHLTERLRTQMFEHMLQQHIGFFDERRNSTGALCAKLSAEAAYVQGATGQRIGTCLQGIGSVGLALVLAMLFEYRLGLVALCFLPLIIFVVVQQIKATRRESYGNAKALESSTKIAIEAVSNVRTVVCLGREHMFVKEYVKQLAPALADAKRAAHCRGLVNGLSRSIFNFINAASLTYGGHLIVSEGVAYEHILITTQSLQMASGQAQNAFTFTPEFEKGVSAATRITALLESKPQICDPATPLVSPFKSKGEASLKAVHFRYPTRPGVHVLRGLDLQIHRGQTIALVGRSGCGKSTVIQLLQRYYDPDAGSVCLDDIPLAGLTLSEARECFGLVSQEPVLFDYSIAENIAYGAYMRSPTHEEVIEAAKQANIHNFIVSLPQGYDTNIGAKGMQLSGGQKQRVAIARALIRHPQILLLDEATSALDTESEKVVQEALDAATAGRTCITIAHRLSTVRDADLICVVAKGRVAEAGTHQQLLDLKGLYYDLHVNAK</sequence>
<feature type="compositionally biased region" description="Basic and acidic residues" evidence="14">
    <location>
        <begin position="630"/>
        <end position="643"/>
    </location>
</feature>
<dbReference type="PANTHER" id="PTHR43394">
    <property type="entry name" value="ATP-DEPENDENT PERMEASE MDL1, MITOCHONDRIAL"/>
    <property type="match status" value="1"/>
</dbReference>
<feature type="domain" description="ABC transporter" evidence="16">
    <location>
        <begin position="998"/>
        <end position="1236"/>
    </location>
</feature>
<evidence type="ECO:0000256" key="15">
    <source>
        <dbReference type="SAM" id="Phobius"/>
    </source>
</evidence>
<dbReference type="InterPro" id="IPR027417">
    <property type="entry name" value="P-loop_NTPase"/>
</dbReference>
<dbReference type="Proteomes" id="UP000829999">
    <property type="component" value="Chromosome 2"/>
</dbReference>
<dbReference type="Gene3D" id="3.40.50.300">
    <property type="entry name" value="P-loop containing nucleotide triphosphate hydrolases"/>
    <property type="match status" value="2"/>
</dbReference>
<keyword evidence="4" id="KW-0813">Transport</keyword>
<dbReference type="PROSITE" id="PS00211">
    <property type="entry name" value="ABC_TRANSPORTER_1"/>
    <property type="match status" value="2"/>
</dbReference>
<evidence type="ECO:0000313" key="19">
    <source>
        <dbReference type="RefSeq" id="XP_035440320.2"/>
    </source>
</evidence>
<keyword evidence="10 15" id="KW-1133">Transmembrane helix</keyword>
<organism evidence="18 19">
    <name type="scientific">Spodoptera frugiperda</name>
    <name type="common">Fall armyworm</name>
    <dbReference type="NCBI Taxonomy" id="7108"/>
    <lineage>
        <taxon>Eukaryota</taxon>
        <taxon>Metazoa</taxon>
        <taxon>Ecdysozoa</taxon>
        <taxon>Arthropoda</taxon>
        <taxon>Hexapoda</taxon>
        <taxon>Insecta</taxon>
        <taxon>Pterygota</taxon>
        <taxon>Neoptera</taxon>
        <taxon>Endopterygota</taxon>
        <taxon>Lepidoptera</taxon>
        <taxon>Glossata</taxon>
        <taxon>Ditrysia</taxon>
        <taxon>Noctuoidea</taxon>
        <taxon>Noctuidae</taxon>
        <taxon>Amphipyrinae</taxon>
        <taxon>Spodoptera</taxon>
    </lineage>
</organism>
<keyword evidence="5 15" id="KW-0812">Transmembrane</keyword>
<feature type="transmembrane region" description="Helical" evidence="15">
    <location>
        <begin position="277"/>
        <end position="306"/>
    </location>
</feature>
<evidence type="ECO:0000256" key="1">
    <source>
        <dbReference type="ARBA" id="ARBA00004141"/>
    </source>
</evidence>
<gene>
    <name evidence="19" type="primary">LOC118269359</name>
</gene>
<feature type="transmembrane region" description="Helical" evidence="15">
    <location>
        <begin position="796"/>
        <end position="816"/>
    </location>
</feature>
<keyword evidence="7" id="KW-0547">Nucleotide-binding</keyword>
<dbReference type="CDD" id="cd18577">
    <property type="entry name" value="ABC_6TM_Pgp_ABCB1_D1_like"/>
    <property type="match status" value="1"/>
</dbReference>
<dbReference type="OrthoDB" id="6500128at2759"/>
<dbReference type="InterPro" id="IPR017871">
    <property type="entry name" value="ABC_transporter-like_CS"/>
</dbReference>
<dbReference type="GO" id="GO:0016887">
    <property type="term" value="F:ATP hydrolysis activity"/>
    <property type="evidence" value="ECO:0007669"/>
    <property type="project" value="InterPro"/>
</dbReference>
<evidence type="ECO:0000256" key="6">
    <source>
        <dbReference type="ARBA" id="ARBA00022737"/>
    </source>
</evidence>
<reference evidence="19" key="1">
    <citation type="submission" date="2025-08" db="UniProtKB">
        <authorList>
            <consortium name="RefSeq"/>
        </authorList>
    </citation>
    <scope>IDENTIFICATION</scope>
    <source>
        <tissue evidence="19">Whole larval tissue</tissue>
    </source>
</reference>
<dbReference type="SUPFAM" id="SSF90123">
    <property type="entry name" value="ABC transporter transmembrane region"/>
    <property type="match status" value="2"/>
</dbReference>
<feature type="transmembrane region" description="Helical" evidence="15">
    <location>
        <begin position="822"/>
        <end position="839"/>
    </location>
</feature>
<evidence type="ECO:0000256" key="2">
    <source>
        <dbReference type="ARBA" id="ARBA00007577"/>
    </source>
</evidence>
<dbReference type="PROSITE" id="PS50929">
    <property type="entry name" value="ABC_TM1F"/>
    <property type="match status" value="2"/>
</dbReference>
<evidence type="ECO:0000256" key="14">
    <source>
        <dbReference type="SAM" id="MobiDB-lite"/>
    </source>
</evidence>
<dbReference type="PANTHER" id="PTHR43394:SF27">
    <property type="entry name" value="ATP-DEPENDENT TRANSLOCASE ABCB1-LIKE"/>
    <property type="match status" value="1"/>
</dbReference>
<evidence type="ECO:0000259" key="17">
    <source>
        <dbReference type="PROSITE" id="PS50929"/>
    </source>
</evidence>
<feature type="transmembrane region" description="Helical" evidence="15">
    <location>
        <begin position="717"/>
        <end position="745"/>
    </location>
</feature>
<keyword evidence="8" id="KW-0067">ATP-binding</keyword>
<dbReference type="InterPro" id="IPR003593">
    <property type="entry name" value="AAA+_ATPase"/>
</dbReference>
<dbReference type="FunFam" id="3.40.50.300:FF:000479">
    <property type="entry name" value="Multidrug resistance protein 1A"/>
    <property type="match status" value="1"/>
</dbReference>
<feature type="region of interest" description="Disordered" evidence="14">
    <location>
        <begin position="1"/>
        <end position="21"/>
    </location>
</feature>
<evidence type="ECO:0000313" key="18">
    <source>
        <dbReference type="Proteomes" id="UP000829999"/>
    </source>
</evidence>
<comment type="similarity">
    <text evidence="2">Belongs to the ABC transporter superfamily. ABCB family. Multidrug resistance exporter (TC 3.A.1.201) subfamily.</text>
</comment>
<dbReference type="SUPFAM" id="SSF52540">
    <property type="entry name" value="P-loop containing nucleoside triphosphate hydrolases"/>
    <property type="match status" value="2"/>
</dbReference>
<evidence type="ECO:0000259" key="16">
    <source>
        <dbReference type="PROSITE" id="PS50893"/>
    </source>
</evidence>
<evidence type="ECO:0000256" key="7">
    <source>
        <dbReference type="ARBA" id="ARBA00022741"/>
    </source>
</evidence>
<evidence type="ECO:0000256" key="9">
    <source>
        <dbReference type="ARBA" id="ARBA00022967"/>
    </source>
</evidence>
<dbReference type="AlphaFoldDB" id="A0A9R0EKV4"/>
<dbReference type="GO" id="GO:0005743">
    <property type="term" value="C:mitochondrial inner membrane"/>
    <property type="evidence" value="ECO:0007669"/>
    <property type="project" value="TreeGrafter"/>
</dbReference>
<dbReference type="GO" id="GO:0097254">
    <property type="term" value="P:renal tubular secretion"/>
    <property type="evidence" value="ECO:0007669"/>
    <property type="project" value="UniProtKB-ARBA"/>
</dbReference>
<evidence type="ECO:0000256" key="4">
    <source>
        <dbReference type="ARBA" id="ARBA00022448"/>
    </source>
</evidence>
<comment type="catalytic activity">
    <reaction evidence="13">
        <text>ATP + H2O + xenobioticSide 1 = ADP + phosphate + xenobioticSide 2.</text>
        <dbReference type="EC" id="7.6.2.2"/>
    </reaction>
</comment>
<name>A0A9R0EKV4_SPOFR</name>
<dbReference type="RefSeq" id="XP_035440320.2">
    <property type="nucleotide sequence ID" value="XM_035584427.2"/>
</dbReference>
<comment type="subcellular location">
    <subcellularLocation>
        <location evidence="1">Membrane</location>
        <topology evidence="1">Multi-pass membrane protein</topology>
    </subcellularLocation>
</comment>
<keyword evidence="18" id="KW-1185">Reference proteome</keyword>
<keyword evidence="6" id="KW-0677">Repeat</keyword>
<feature type="transmembrane region" description="Helical" evidence="15">
    <location>
        <begin position="318"/>
        <end position="338"/>
    </location>
</feature>
<dbReference type="GO" id="GO:0017085">
    <property type="term" value="P:response to insecticide"/>
    <property type="evidence" value="ECO:0007669"/>
    <property type="project" value="UniProtKB-ARBA"/>
</dbReference>
<evidence type="ECO:0000256" key="8">
    <source>
        <dbReference type="ARBA" id="ARBA00022840"/>
    </source>
</evidence>
<feature type="transmembrane region" description="Helical" evidence="15">
    <location>
        <begin position="674"/>
        <end position="697"/>
    </location>
</feature>
<feature type="transmembrane region" description="Helical" evidence="15">
    <location>
        <begin position="100"/>
        <end position="122"/>
    </location>
</feature>
<feature type="domain" description="ABC transporter" evidence="16">
    <location>
        <begin position="378"/>
        <end position="614"/>
    </location>
</feature>
<dbReference type="Pfam" id="PF00005">
    <property type="entry name" value="ABC_tran"/>
    <property type="match status" value="2"/>
</dbReference>
<dbReference type="GO" id="GO:0090374">
    <property type="term" value="P:oligopeptide export from mitochondrion"/>
    <property type="evidence" value="ECO:0007669"/>
    <property type="project" value="TreeGrafter"/>
</dbReference>
<dbReference type="InterPro" id="IPR036640">
    <property type="entry name" value="ABC1_TM_sf"/>
</dbReference>
<dbReference type="CDD" id="cd03249">
    <property type="entry name" value="ABC_MTABC3_MDL1_MDL2"/>
    <property type="match status" value="2"/>
</dbReference>
<evidence type="ECO:0000256" key="12">
    <source>
        <dbReference type="ARBA" id="ARBA00023180"/>
    </source>
</evidence>
<keyword evidence="9" id="KW-1278">Translocase</keyword>
<evidence type="ECO:0000256" key="10">
    <source>
        <dbReference type="ARBA" id="ARBA00022989"/>
    </source>
</evidence>
<feature type="compositionally biased region" description="Basic residues" evidence="14">
    <location>
        <begin position="1"/>
        <end position="13"/>
    </location>
</feature>
<keyword evidence="12" id="KW-0325">Glycoprotein</keyword>
<feature type="region of interest" description="Disordered" evidence="14">
    <location>
        <begin position="630"/>
        <end position="650"/>
    </location>
</feature>
<dbReference type="InterPro" id="IPR011527">
    <property type="entry name" value="ABC1_TM_dom"/>
</dbReference>
<protein>
    <recommendedName>
        <fullName evidence="3">ABC-type xenobiotic transporter</fullName>
        <ecNumber evidence="3">7.6.2.2</ecNumber>
    </recommendedName>
</protein>
<dbReference type="PROSITE" id="PS50893">
    <property type="entry name" value="ABC_TRANSPORTER_2"/>
    <property type="match status" value="2"/>
</dbReference>
<feature type="domain" description="ABC transmembrane type-1" evidence="17">
    <location>
        <begin position="48"/>
        <end position="343"/>
    </location>
</feature>
<evidence type="ECO:0000256" key="13">
    <source>
        <dbReference type="ARBA" id="ARBA00034018"/>
    </source>
</evidence>
<accession>A0A9R0EKV4</accession>
<dbReference type="EC" id="7.6.2.2" evidence="3"/>
<dbReference type="GO" id="GO:0015421">
    <property type="term" value="F:ABC-type oligopeptide transporter activity"/>
    <property type="evidence" value="ECO:0007669"/>
    <property type="project" value="TreeGrafter"/>
</dbReference>
<evidence type="ECO:0000256" key="5">
    <source>
        <dbReference type="ARBA" id="ARBA00022692"/>
    </source>
</evidence>
<dbReference type="FunFam" id="3.40.50.300:FF:000205">
    <property type="entry name" value="ABC transporter B family member 4"/>
    <property type="match status" value="1"/>
</dbReference>
<dbReference type="GO" id="GO:0008559">
    <property type="term" value="F:ABC-type xenobiotic transporter activity"/>
    <property type="evidence" value="ECO:0007669"/>
    <property type="project" value="UniProtKB-EC"/>
</dbReference>
<dbReference type="Pfam" id="PF00664">
    <property type="entry name" value="ABC_membrane"/>
    <property type="match status" value="2"/>
</dbReference>
<dbReference type="InterPro" id="IPR039421">
    <property type="entry name" value="Type_1_exporter"/>
</dbReference>
<dbReference type="SMART" id="SM00382">
    <property type="entry name" value="AAA"/>
    <property type="match status" value="2"/>
</dbReference>
<dbReference type="GO" id="GO:0005524">
    <property type="term" value="F:ATP binding"/>
    <property type="evidence" value="ECO:0007669"/>
    <property type="project" value="UniProtKB-KW"/>
</dbReference>
<feature type="domain" description="ABC transmembrane type-1" evidence="17">
    <location>
        <begin position="676"/>
        <end position="963"/>
    </location>
</feature>
<dbReference type="GeneID" id="118269359"/>
<feature type="transmembrane region" description="Helical" evidence="15">
    <location>
        <begin position="198"/>
        <end position="217"/>
    </location>
</feature>
<dbReference type="CDD" id="cd18578">
    <property type="entry name" value="ABC_6TM_Pgp_ABCB1_D2_like"/>
    <property type="match status" value="1"/>
</dbReference>
<evidence type="ECO:0000256" key="11">
    <source>
        <dbReference type="ARBA" id="ARBA00023136"/>
    </source>
</evidence>
<keyword evidence="11 15" id="KW-0472">Membrane</keyword>